<evidence type="ECO:0000313" key="1">
    <source>
        <dbReference type="EMBL" id="MBW3466432.1"/>
    </source>
</evidence>
<sequence>MHGSIQQKIIRTTCLTVTLIAIQTSLMVLPSCYTSPEFEEGNCAIVRRADVIALDQVFFSPFSNGSFASENDTVSIEDFRHNLEIKYEALTSSSGILPYQSLFADCQPRYFVENISNIQILLRSSFQGLPPGTDISYLFQLSDGTQLSRFREFSIMVQFYSFTFHGQLEEVQRMETSTIIYLKNGSQFKIDAISPYVKN</sequence>
<comment type="caution">
    <text evidence="1">The sequence shown here is derived from an EMBL/GenBank/DDBJ whole genome shotgun (WGS) entry which is preliminary data.</text>
</comment>
<keyword evidence="2" id="KW-1185">Reference proteome</keyword>
<dbReference type="EMBL" id="RPHB01000001">
    <property type="protein sequence ID" value="MBW3466432.1"/>
    <property type="molecule type" value="Genomic_DNA"/>
</dbReference>
<gene>
    <name evidence="1" type="ORF">EGN73_01215</name>
</gene>
<name>A0A951ITS9_9BACT</name>
<dbReference type="RefSeq" id="WP_219286297.1">
    <property type="nucleotide sequence ID" value="NZ_RPHB01000001.1"/>
</dbReference>
<protein>
    <submittedName>
        <fullName evidence="1">Uncharacterized protein</fullName>
    </submittedName>
</protein>
<organism evidence="1 2">
    <name type="scientific">Arthrospiribacter ruber</name>
    <dbReference type="NCBI Taxonomy" id="2487934"/>
    <lineage>
        <taxon>Bacteria</taxon>
        <taxon>Pseudomonadati</taxon>
        <taxon>Bacteroidota</taxon>
        <taxon>Cytophagia</taxon>
        <taxon>Cytophagales</taxon>
        <taxon>Cyclobacteriaceae</taxon>
        <taxon>Arthrospiribacter</taxon>
    </lineage>
</organism>
<evidence type="ECO:0000313" key="2">
    <source>
        <dbReference type="Proteomes" id="UP000727490"/>
    </source>
</evidence>
<dbReference type="Proteomes" id="UP000727490">
    <property type="component" value="Unassembled WGS sequence"/>
</dbReference>
<dbReference type="AlphaFoldDB" id="A0A951ITS9"/>
<accession>A0A951ITS9</accession>
<proteinExistence type="predicted"/>
<reference evidence="1 2" key="1">
    <citation type="journal article" date="2020" name="Syst. Appl. Microbiol.">
        <title>Arthrospiribacter ruber gen. nov., sp. nov., a novel bacterium isolated from Arthrospira cultures.</title>
        <authorList>
            <person name="Waleron M."/>
            <person name="Misztak A."/>
            <person name="Waleron M.M."/>
            <person name="Furmaniak M."/>
            <person name="Mrozik A."/>
            <person name="Waleron K."/>
        </authorList>
    </citation>
    <scope>NUCLEOTIDE SEQUENCE [LARGE SCALE GENOMIC DNA]</scope>
    <source>
        <strain evidence="1 2">DPMB0001</strain>
    </source>
</reference>